<organism evidence="3 4">
    <name type="scientific">Cinnamomum micranthum f. kanehirae</name>
    <dbReference type="NCBI Taxonomy" id="337451"/>
    <lineage>
        <taxon>Eukaryota</taxon>
        <taxon>Viridiplantae</taxon>
        <taxon>Streptophyta</taxon>
        <taxon>Embryophyta</taxon>
        <taxon>Tracheophyta</taxon>
        <taxon>Spermatophyta</taxon>
        <taxon>Magnoliopsida</taxon>
        <taxon>Magnoliidae</taxon>
        <taxon>Laurales</taxon>
        <taxon>Lauraceae</taxon>
        <taxon>Cinnamomum</taxon>
    </lineage>
</organism>
<sequence length="437" mass="48679">MADTASSNRTTKEPKSKVRPHLVLFPLPFQGHINPMLQLATVLHSKGFSITIVHTRFNSPNPSNYTQISFQSIEDGLTEDDTENMDVIAILSHVNINCEAPFRDFLGRMLMKEGERLACIVTDAMLHFTQGVAEEFKIKRIVLRTSSAASFGPFEAFPMLREKGYIPMQALQSEMPVVELPPLRVKDLPDITTANPGTFYQLLAQMVKTTRASSGVIWNSIDSLEHSALAKIQQVFQIPVFVVGPLHKYSSSSSSSLLTQDRSCIAWLDKQATGSVIYISFGSLAAMDTAELAETAWGIANSEIPFLWIRGRGQIVKWAPQEEVLAHPAVGGFWTHNGWNSTIESISEGVPMLCSPHFGDQRVNARYVSHVWKLGLQLENGLERDQIAKAIKRLMIGTEAKEMRERIKVVKENVDNCLKEGGSSYESLNRLTNYILS</sequence>
<keyword evidence="2 3" id="KW-0808">Transferase</keyword>
<name>A0A3S3QIX1_9MAGN</name>
<protein>
    <submittedName>
        <fullName evidence="3">UDP-glycosyltransferase 76B1-like protein</fullName>
    </submittedName>
</protein>
<dbReference type="EMBL" id="QPKB01000005">
    <property type="protein sequence ID" value="RWR85108.1"/>
    <property type="molecule type" value="Genomic_DNA"/>
</dbReference>
<dbReference type="PANTHER" id="PTHR11926:SF1374">
    <property type="entry name" value="UDP-GLYCOSYLTRANSFERASE 76F1-RELATED"/>
    <property type="match status" value="1"/>
</dbReference>
<dbReference type="GO" id="GO:0080044">
    <property type="term" value="F:quercetin 7-O-glucosyltransferase activity"/>
    <property type="evidence" value="ECO:0007669"/>
    <property type="project" value="TreeGrafter"/>
</dbReference>
<evidence type="ECO:0000256" key="1">
    <source>
        <dbReference type="ARBA" id="ARBA00009995"/>
    </source>
</evidence>
<dbReference type="CDD" id="cd03784">
    <property type="entry name" value="GT1_Gtf-like"/>
    <property type="match status" value="1"/>
</dbReference>
<dbReference type="Gene3D" id="3.40.50.2000">
    <property type="entry name" value="Glycogen Phosphorylase B"/>
    <property type="match status" value="2"/>
</dbReference>
<dbReference type="InterPro" id="IPR002213">
    <property type="entry name" value="UDP_glucos_trans"/>
</dbReference>
<evidence type="ECO:0000313" key="3">
    <source>
        <dbReference type="EMBL" id="RWR85108.1"/>
    </source>
</evidence>
<reference evidence="3 4" key="1">
    <citation type="journal article" date="2019" name="Nat. Plants">
        <title>Stout camphor tree genome fills gaps in understanding of flowering plant genome evolution.</title>
        <authorList>
            <person name="Chaw S.M."/>
            <person name="Liu Y.C."/>
            <person name="Wu Y.W."/>
            <person name="Wang H.Y."/>
            <person name="Lin C.I."/>
            <person name="Wu C.S."/>
            <person name="Ke H.M."/>
            <person name="Chang L.Y."/>
            <person name="Hsu C.Y."/>
            <person name="Yang H.T."/>
            <person name="Sudianto E."/>
            <person name="Hsu M.H."/>
            <person name="Wu K.P."/>
            <person name="Wang L.N."/>
            <person name="Leebens-Mack J.H."/>
            <person name="Tsai I.J."/>
        </authorList>
    </citation>
    <scope>NUCLEOTIDE SEQUENCE [LARGE SCALE GENOMIC DNA]</scope>
    <source>
        <strain evidence="4">cv. Chaw 1501</strain>
        <tissue evidence="3">Young leaves</tissue>
    </source>
</reference>
<comment type="caution">
    <text evidence="3">The sequence shown here is derived from an EMBL/GenBank/DDBJ whole genome shotgun (WGS) entry which is preliminary data.</text>
</comment>
<proteinExistence type="inferred from homology"/>
<comment type="similarity">
    <text evidence="1">Belongs to the UDP-glycosyltransferase family.</text>
</comment>
<evidence type="ECO:0000256" key="2">
    <source>
        <dbReference type="ARBA" id="ARBA00022679"/>
    </source>
</evidence>
<dbReference type="Pfam" id="PF00201">
    <property type="entry name" value="UDPGT"/>
    <property type="match status" value="1"/>
</dbReference>
<dbReference type="PANTHER" id="PTHR11926">
    <property type="entry name" value="GLUCOSYL/GLUCURONOSYL TRANSFERASES"/>
    <property type="match status" value="1"/>
</dbReference>
<dbReference type="GO" id="GO:0080043">
    <property type="term" value="F:quercetin 3-O-glucosyltransferase activity"/>
    <property type="evidence" value="ECO:0007669"/>
    <property type="project" value="TreeGrafter"/>
</dbReference>
<dbReference type="SUPFAM" id="SSF53756">
    <property type="entry name" value="UDP-Glycosyltransferase/glycogen phosphorylase"/>
    <property type="match status" value="1"/>
</dbReference>
<dbReference type="FunFam" id="3.40.50.2000:FF:000120">
    <property type="entry name" value="UDP-glycosyltransferase 76C1"/>
    <property type="match status" value="1"/>
</dbReference>
<accession>A0A3S3QIX1</accession>
<dbReference type="AlphaFoldDB" id="A0A3S3QIX1"/>
<dbReference type="OrthoDB" id="5835829at2759"/>
<dbReference type="Proteomes" id="UP000283530">
    <property type="component" value="Unassembled WGS sequence"/>
</dbReference>
<keyword evidence="4" id="KW-1185">Reference proteome</keyword>
<evidence type="ECO:0000313" key="4">
    <source>
        <dbReference type="Proteomes" id="UP000283530"/>
    </source>
</evidence>
<gene>
    <name evidence="3" type="ORF">CKAN_01395300</name>
</gene>